<reference evidence="1" key="2">
    <citation type="journal article" date="2015" name="Fish Shellfish Immunol.">
        <title>Early steps in the European eel (Anguilla anguilla)-Vibrio vulnificus interaction in the gills: Role of the RtxA13 toxin.</title>
        <authorList>
            <person name="Callol A."/>
            <person name="Pajuelo D."/>
            <person name="Ebbesson L."/>
            <person name="Teles M."/>
            <person name="MacKenzie S."/>
            <person name="Amaro C."/>
        </authorList>
    </citation>
    <scope>NUCLEOTIDE SEQUENCE</scope>
</reference>
<dbReference type="AlphaFoldDB" id="A0A0E9V857"/>
<dbReference type="EMBL" id="GBXM01034917">
    <property type="protein sequence ID" value="JAH73660.1"/>
    <property type="molecule type" value="Transcribed_RNA"/>
</dbReference>
<evidence type="ECO:0000313" key="1">
    <source>
        <dbReference type="EMBL" id="JAH73660.1"/>
    </source>
</evidence>
<accession>A0A0E9V857</accession>
<protein>
    <submittedName>
        <fullName evidence="1">Uncharacterized protein</fullName>
    </submittedName>
</protein>
<proteinExistence type="predicted"/>
<sequence>MNCIILNRLARTCSSFKDNKSVCRTGA</sequence>
<dbReference type="EMBL" id="GBXM01051446">
    <property type="protein sequence ID" value="JAH57131.1"/>
    <property type="molecule type" value="Transcribed_RNA"/>
</dbReference>
<reference evidence="1" key="1">
    <citation type="submission" date="2014-11" db="EMBL/GenBank/DDBJ databases">
        <authorList>
            <person name="Amaro Gonzalez C."/>
        </authorList>
    </citation>
    <scope>NUCLEOTIDE SEQUENCE</scope>
</reference>
<organism evidence="1">
    <name type="scientific">Anguilla anguilla</name>
    <name type="common">European freshwater eel</name>
    <name type="synonym">Muraena anguilla</name>
    <dbReference type="NCBI Taxonomy" id="7936"/>
    <lineage>
        <taxon>Eukaryota</taxon>
        <taxon>Metazoa</taxon>
        <taxon>Chordata</taxon>
        <taxon>Craniata</taxon>
        <taxon>Vertebrata</taxon>
        <taxon>Euteleostomi</taxon>
        <taxon>Actinopterygii</taxon>
        <taxon>Neopterygii</taxon>
        <taxon>Teleostei</taxon>
        <taxon>Anguilliformes</taxon>
        <taxon>Anguillidae</taxon>
        <taxon>Anguilla</taxon>
    </lineage>
</organism>
<name>A0A0E9V857_ANGAN</name>